<proteinExistence type="predicted"/>
<organism evidence="2 3">
    <name type="scientific">Suillus luteus UH-Slu-Lm8-n1</name>
    <dbReference type="NCBI Taxonomy" id="930992"/>
    <lineage>
        <taxon>Eukaryota</taxon>
        <taxon>Fungi</taxon>
        <taxon>Dikarya</taxon>
        <taxon>Basidiomycota</taxon>
        <taxon>Agaricomycotina</taxon>
        <taxon>Agaricomycetes</taxon>
        <taxon>Agaricomycetidae</taxon>
        <taxon>Boletales</taxon>
        <taxon>Suillineae</taxon>
        <taxon>Suillaceae</taxon>
        <taxon>Suillus</taxon>
    </lineage>
</organism>
<feature type="compositionally biased region" description="Basic and acidic residues" evidence="1">
    <location>
        <begin position="1"/>
        <end position="19"/>
    </location>
</feature>
<dbReference type="InParanoid" id="A0A0D0A983"/>
<dbReference type="Proteomes" id="UP000054485">
    <property type="component" value="Unassembled WGS sequence"/>
</dbReference>
<reference evidence="3" key="2">
    <citation type="submission" date="2015-01" db="EMBL/GenBank/DDBJ databases">
        <title>Evolutionary Origins and Diversification of the Mycorrhizal Mutualists.</title>
        <authorList>
            <consortium name="DOE Joint Genome Institute"/>
            <consortium name="Mycorrhizal Genomics Consortium"/>
            <person name="Kohler A."/>
            <person name="Kuo A."/>
            <person name="Nagy L.G."/>
            <person name="Floudas D."/>
            <person name="Copeland A."/>
            <person name="Barry K.W."/>
            <person name="Cichocki N."/>
            <person name="Veneault-Fourrey C."/>
            <person name="LaButti K."/>
            <person name="Lindquist E.A."/>
            <person name="Lipzen A."/>
            <person name="Lundell T."/>
            <person name="Morin E."/>
            <person name="Murat C."/>
            <person name="Riley R."/>
            <person name="Ohm R."/>
            <person name="Sun H."/>
            <person name="Tunlid A."/>
            <person name="Henrissat B."/>
            <person name="Grigoriev I.V."/>
            <person name="Hibbett D.S."/>
            <person name="Martin F."/>
        </authorList>
    </citation>
    <scope>NUCLEOTIDE SEQUENCE [LARGE SCALE GENOMIC DNA]</scope>
    <source>
        <strain evidence="3">UH-Slu-Lm8-n1</strain>
    </source>
</reference>
<dbReference type="AlphaFoldDB" id="A0A0D0A983"/>
<dbReference type="HOGENOM" id="CLU_2905671_0_0_1"/>
<sequence>MQPTKEMLRGEHGGESGARERRRMWPTNALDEIGRILVLTLLRLQQLKCILFFVGSVLRSCT</sequence>
<name>A0A0D0A983_9AGAM</name>
<accession>A0A0D0A983</accession>
<keyword evidence="3" id="KW-1185">Reference proteome</keyword>
<evidence type="ECO:0000256" key="1">
    <source>
        <dbReference type="SAM" id="MobiDB-lite"/>
    </source>
</evidence>
<protein>
    <submittedName>
        <fullName evidence="2">Uncharacterized protein</fullName>
    </submittedName>
</protein>
<evidence type="ECO:0000313" key="2">
    <source>
        <dbReference type="EMBL" id="KIK38321.1"/>
    </source>
</evidence>
<dbReference type="EMBL" id="KN835399">
    <property type="protein sequence ID" value="KIK38321.1"/>
    <property type="molecule type" value="Genomic_DNA"/>
</dbReference>
<gene>
    <name evidence="2" type="ORF">CY34DRAFT_398094</name>
</gene>
<evidence type="ECO:0000313" key="3">
    <source>
        <dbReference type="Proteomes" id="UP000054485"/>
    </source>
</evidence>
<feature type="region of interest" description="Disordered" evidence="1">
    <location>
        <begin position="1"/>
        <end position="22"/>
    </location>
</feature>
<reference evidence="2 3" key="1">
    <citation type="submission" date="2014-04" db="EMBL/GenBank/DDBJ databases">
        <authorList>
            <consortium name="DOE Joint Genome Institute"/>
            <person name="Kuo A."/>
            <person name="Ruytinx J."/>
            <person name="Rineau F."/>
            <person name="Colpaert J."/>
            <person name="Kohler A."/>
            <person name="Nagy L.G."/>
            <person name="Floudas D."/>
            <person name="Copeland A."/>
            <person name="Barry K.W."/>
            <person name="Cichocki N."/>
            <person name="Veneault-Fourrey C."/>
            <person name="LaButti K."/>
            <person name="Lindquist E.A."/>
            <person name="Lipzen A."/>
            <person name="Lundell T."/>
            <person name="Morin E."/>
            <person name="Murat C."/>
            <person name="Sun H."/>
            <person name="Tunlid A."/>
            <person name="Henrissat B."/>
            <person name="Grigoriev I.V."/>
            <person name="Hibbett D.S."/>
            <person name="Martin F."/>
            <person name="Nordberg H.P."/>
            <person name="Cantor M.N."/>
            <person name="Hua S.X."/>
        </authorList>
    </citation>
    <scope>NUCLEOTIDE SEQUENCE [LARGE SCALE GENOMIC DNA]</scope>
    <source>
        <strain evidence="2 3">UH-Slu-Lm8-n1</strain>
    </source>
</reference>